<dbReference type="AlphaFoldDB" id="A0AAD7F161"/>
<keyword evidence="3" id="KW-1185">Reference proteome</keyword>
<gene>
    <name evidence="2" type="ORF">DFH08DRAFT_949540</name>
</gene>
<accession>A0AAD7F161</accession>
<evidence type="ECO:0000313" key="2">
    <source>
        <dbReference type="EMBL" id="KAJ7363906.1"/>
    </source>
</evidence>
<reference evidence="2" key="1">
    <citation type="submission" date="2023-03" db="EMBL/GenBank/DDBJ databases">
        <title>Massive genome expansion in bonnet fungi (Mycena s.s.) driven by repeated elements and novel gene families across ecological guilds.</title>
        <authorList>
            <consortium name="Lawrence Berkeley National Laboratory"/>
            <person name="Harder C.B."/>
            <person name="Miyauchi S."/>
            <person name="Viragh M."/>
            <person name="Kuo A."/>
            <person name="Thoen E."/>
            <person name="Andreopoulos B."/>
            <person name="Lu D."/>
            <person name="Skrede I."/>
            <person name="Drula E."/>
            <person name="Henrissat B."/>
            <person name="Morin E."/>
            <person name="Kohler A."/>
            <person name="Barry K."/>
            <person name="LaButti K."/>
            <person name="Morin E."/>
            <person name="Salamov A."/>
            <person name="Lipzen A."/>
            <person name="Mereny Z."/>
            <person name="Hegedus B."/>
            <person name="Baldrian P."/>
            <person name="Stursova M."/>
            <person name="Weitz H."/>
            <person name="Taylor A."/>
            <person name="Grigoriev I.V."/>
            <person name="Nagy L.G."/>
            <person name="Martin F."/>
            <person name="Kauserud H."/>
        </authorList>
    </citation>
    <scope>NUCLEOTIDE SEQUENCE</scope>
    <source>
        <strain evidence="2">CBHHK002</strain>
    </source>
</reference>
<feature type="compositionally biased region" description="Polar residues" evidence="1">
    <location>
        <begin position="138"/>
        <end position="147"/>
    </location>
</feature>
<feature type="region of interest" description="Disordered" evidence="1">
    <location>
        <begin position="1"/>
        <end position="29"/>
    </location>
</feature>
<proteinExistence type="predicted"/>
<name>A0AAD7F161_9AGAR</name>
<feature type="region of interest" description="Disordered" evidence="1">
    <location>
        <begin position="138"/>
        <end position="168"/>
    </location>
</feature>
<organism evidence="2 3">
    <name type="scientific">Mycena albidolilacea</name>
    <dbReference type="NCBI Taxonomy" id="1033008"/>
    <lineage>
        <taxon>Eukaryota</taxon>
        <taxon>Fungi</taxon>
        <taxon>Dikarya</taxon>
        <taxon>Basidiomycota</taxon>
        <taxon>Agaricomycotina</taxon>
        <taxon>Agaricomycetes</taxon>
        <taxon>Agaricomycetidae</taxon>
        <taxon>Agaricales</taxon>
        <taxon>Marasmiineae</taxon>
        <taxon>Mycenaceae</taxon>
        <taxon>Mycena</taxon>
    </lineage>
</organism>
<evidence type="ECO:0000256" key="1">
    <source>
        <dbReference type="SAM" id="MobiDB-lite"/>
    </source>
</evidence>
<dbReference type="EMBL" id="JARIHO010000003">
    <property type="protein sequence ID" value="KAJ7363906.1"/>
    <property type="molecule type" value="Genomic_DNA"/>
</dbReference>
<comment type="caution">
    <text evidence="2">The sequence shown here is derived from an EMBL/GenBank/DDBJ whole genome shotgun (WGS) entry which is preliminary data.</text>
</comment>
<evidence type="ECO:0000313" key="3">
    <source>
        <dbReference type="Proteomes" id="UP001218218"/>
    </source>
</evidence>
<protein>
    <submittedName>
        <fullName evidence="2">Uncharacterized protein</fullName>
    </submittedName>
</protein>
<dbReference type="Proteomes" id="UP001218218">
    <property type="component" value="Unassembled WGS sequence"/>
</dbReference>
<sequence>MARDNNEAGLTENCPQCPTPALRSQCPHTPEGREYLKQQRLLRQSTPNPSNTSLPPWFSYWSPSKRLSNPLYNYPGYSPALAYGMPGSQQIDPTQFHNLPVPSQLIPFPGNPGNSGATTDVTFSAGASTVLLTALPATVSSNPANGSDHSDDEETPSSSRSKRGHRVRITRKNALHGKVDGAMRGSKTSIDILRMKELRPAIADQSKASARFLRQTSDIIECCERVSQETGCWLHFSAQHLFAQGGFLHYTSPRLLKEAKKDAEQIINHANRVYTTLIAARNEESKVMHKRLLLAEEDKQAAQEAERSAVLQAQAVQREWDLQDEELSAQRLELEALKARLKLAERRNGTSQ</sequence>